<sequence length="48" mass="5550">MKNNLFNKTYLGTKDKKFAAIFYAVLISVFLIYFSGKFAGKALYYLLN</sequence>
<keyword evidence="1" id="KW-1133">Transmembrane helix</keyword>
<reference evidence="2 3" key="1">
    <citation type="journal article" date="2023" name="Chemosphere">
        <title>Whole genome analysis of Flavobacterium aziz-sancarii sp. nov., isolated from Ardley Island (Antarctica), revealed a rich resistome and bioremediation potential.</title>
        <authorList>
            <person name="Otur C."/>
            <person name="Okay S."/>
            <person name="Kurt-Kizildogan A."/>
        </authorList>
    </citation>
    <scope>NUCLEOTIDE SEQUENCE [LARGE SCALE GENOMIC DNA]</scope>
    <source>
        <strain evidence="2 3">AC</strain>
    </source>
</reference>
<keyword evidence="3" id="KW-1185">Reference proteome</keyword>
<gene>
    <name evidence="2" type="ORF">NJT12_07805</name>
</gene>
<proteinExistence type="predicted"/>
<accession>A0ABT4WBP3</accession>
<dbReference type="EMBL" id="JAMZNK010000009">
    <property type="protein sequence ID" value="MDA6069519.1"/>
    <property type="molecule type" value="Genomic_DNA"/>
</dbReference>
<protein>
    <submittedName>
        <fullName evidence="2">Uncharacterized protein</fullName>
    </submittedName>
</protein>
<dbReference type="Proteomes" id="UP001212170">
    <property type="component" value="Unassembled WGS sequence"/>
</dbReference>
<name>A0ABT4WBP3_9FLAO</name>
<evidence type="ECO:0000313" key="3">
    <source>
        <dbReference type="Proteomes" id="UP001212170"/>
    </source>
</evidence>
<dbReference type="RefSeq" id="WP_271335324.1">
    <property type="nucleotide sequence ID" value="NZ_JAMZNK010000009.1"/>
</dbReference>
<keyword evidence="1" id="KW-0812">Transmembrane</keyword>
<comment type="caution">
    <text evidence="2">The sequence shown here is derived from an EMBL/GenBank/DDBJ whole genome shotgun (WGS) entry which is preliminary data.</text>
</comment>
<organism evidence="2 3">
    <name type="scientific">Flavobacterium azizsancarii</name>
    <dbReference type="NCBI Taxonomy" id="2961580"/>
    <lineage>
        <taxon>Bacteria</taxon>
        <taxon>Pseudomonadati</taxon>
        <taxon>Bacteroidota</taxon>
        <taxon>Flavobacteriia</taxon>
        <taxon>Flavobacteriales</taxon>
        <taxon>Flavobacteriaceae</taxon>
        <taxon>Flavobacterium</taxon>
    </lineage>
</organism>
<evidence type="ECO:0000313" key="2">
    <source>
        <dbReference type="EMBL" id="MDA6069519.1"/>
    </source>
</evidence>
<keyword evidence="1" id="KW-0472">Membrane</keyword>
<feature type="transmembrane region" description="Helical" evidence="1">
    <location>
        <begin position="21"/>
        <end position="47"/>
    </location>
</feature>
<evidence type="ECO:0000256" key="1">
    <source>
        <dbReference type="SAM" id="Phobius"/>
    </source>
</evidence>